<protein>
    <recommendedName>
        <fullName evidence="1">DUF676 domain-containing protein</fullName>
    </recommendedName>
</protein>
<keyword evidence="3" id="KW-1185">Reference proteome</keyword>
<comment type="caution">
    <text evidence="2">The sequence shown here is derived from an EMBL/GenBank/DDBJ whole genome shotgun (WGS) entry which is preliminary data.</text>
</comment>
<evidence type="ECO:0000313" key="2">
    <source>
        <dbReference type="EMBL" id="MBD2570176.1"/>
    </source>
</evidence>
<gene>
    <name evidence="2" type="ORF">H6G59_20205</name>
</gene>
<reference evidence="2 3" key="1">
    <citation type="journal article" date="2020" name="ISME J.">
        <title>Comparative genomics reveals insights into cyanobacterial evolution and habitat adaptation.</title>
        <authorList>
            <person name="Chen M.Y."/>
            <person name="Teng W.K."/>
            <person name="Zhao L."/>
            <person name="Hu C.X."/>
            <person name="Zhou Y.K."/>
            <person name="Han B.P."/>
            <person name="Song L.R."/>
            <person name="Shu W.S."/>
        </authorList>
    </citation>
    <scope>NUCLEOTIDE SEQUENCE [LARGE SCALE GENOMIC DNA]</scope>
    <source>
        <strain evidence="2 3">FACHB-196</strain>
    </source>
</reference>
<proteinExistence type="predicted"/>
<evidence type="ECO:0000259" key="1">
    <source>
        <dbReference type="Pfam" id="PF05057"/>
    </source>
</evidence>
<evidence type="ECO:0000313" key="3">
    <source>
        <dbReference type="Proteomes" id="UP000640531"/>
    </source>
</evidence>
<dbReference type="SUPFAM" id="SSF53474">
    <property type="entry name" value="alpha/beta-Hydrolases"/>
    <property type="match status" value="1"/>
</dbReference>
<dbReference type="Pfam" id="PF05057">
    <property type="entry name" value="DUF676"/>
    <property type="match status" value="1"/>
</dbReference>
<feature type="domain" description="DUF676" evidence="1">
    <location>
        <begin position="109"/>
        <end position="184"/>
    </location>
</feature>
<dbReference type="InterPro" id="IPR007751">
    <property type="entry name" value="DUF676_lipase-like"/>
</dbReference>
<name>A0ABR8FN70_9NOST</name>
<sequence length="314" mass="36592">MLVFFIHGVSTKKSTYAEALIKNIKKEVRKTKVETSLYFYSSYWGNLFNHKKHQLIDYIDKDYSRACKQHPEYKSWQDDIYRYRCRRKELISNFLGDFLIYQNPKRGQLIRKRIFEEFNQFIQDHPKETQIHFIAHSLGSLILWDILFSDIISNDDSVLQFRDKLHRLDLVSITTLGSPLLFLKEMLDIDFSIVNSIIDKSSSKNSGNSYQLKWVNIIHSSDLIAYPLKAAIENEISSDLLFFDQYVWQDANGTELTLRNMGQSDMAMVIAAEDAHSSYFADNLDGAITARIISYNLLGETNKLLERCVTPKLK</sequence>
<dbReference type="RefSeq" id="WP_190717686.1">
    <property type="nucleotide sequence ID" value="NZ_JACJST010000022.1"/>
</dbReference>
<dbReference type="Proteomes" id="UP000640531">
    <property type="component" value="Unassembled WGS sequence"/>
</dbReference>
<dbReference type="EMBL" id="JACJST010000022">
    <property type="protein sequence ID" value="MBD2570176.1"/>
    <property type="molecule type" value="Genomic_DNA"/>
</dbReference>
<accession>A0ABR8FN70</accession>
<organism evidence="2 3">
    <name type="scientific">Anabaena lutea FACHB-196</name>
    <dbReference type="NCBI Taxonomy" id="2692881"/>
    <lineage>
        <taxon>Bacteria</taxon>
        <taxon>Bacillati</taxon>
        <taxon>Cyanobacteriota</taxon>
        <taxon>Cyanophyceae</taxon>
        <taxon>Nostocales</taxon>
        <taxon>Nostocaceae</taxon>
        <taxon>Anabaena</taxon>
    </lineage>
</organism>
<dbReference type="InterPro" id="IPR029058">
    <property type="entry name" value="AB_hydrolase_fold"/>
</dbReference>